<dbReference type="InterPro" id="IPR018854">
    <property type="entry name" value="Psome_chaperone_3/4"/>
</dbReference>
<dbReference type="RefSeq" id="XP_019019388.1">
    <property type="nucleotide sequence ID" value="XM_019159945.1"/>
</dbReference>
<dbReference type="Pfam" id="PF10448">
    <property type="entry name" value="POC3_POC4"/>
    <property type="match status" value="1"/>
</dbReference>
<dbReference type="Gene3D" id="3.30.230.100">
    <property type="match status" value="1"/>
</dbReference>
<keyword evidence="2" id="KW-1185">Reference proteome</keyword>
<organism evidence="1 2">
    <name type="scientific">Pichia membranifaciens NRRL Y-2026</name>
    <dbReference type="NCBI Taxonomy" id="763406"/>
    <lineage>
        <taxon>Eukaryota</taxon>
        <taxon>Fungi</taxon>
        <taxon>Dikarya</taxon>
        <taxon>Ascomycota</taxon>
        <taxon>Saccharomycotina</taxon>
        <taxon>Pichiomycetes</taxon>
        <taxon>Pichiales</taxon>
        <taxon>Pichiaceae</taxon>
        <taxon>Pichia</taxon>
    </lineage>
</organism>
<dbReference type="AlphaFoldDB" id="A0A1E3NQD0"/>
<dbReference type="OrthoDB" id="3987408at2759"/>
<dbReference type="EMBL" id="KV454002">
    <property type="protein sequence ID" value="ODQ48275.1"/>
    <property type="molecule type" value="Genomic_DNA"/>
</dbReference>
<reference evidence="1 2" key="1">
    <citation type="journal article" date="2016" name="Proc. Natl. Acad. Sci. U.S.A.">
        <title>Comparative genomics of biotechnologically important yeasts.</title>
        <authorList>
            <person name="Riley R."/>
            <person name="Haridas S."/>
            <person name="Wolfe K.H."/>
            <person name="Lopes M.R."/>
            <person name="Hittinger C.T."/>
            <person name="Goeker M."/>
            <person name="Salamov A.A."/>
            <person name="Wisecaver J.H."/>
            <person name="Long T.M."/>
            <person name="Calvey C.H."/>
            <person name="Aerts A.L."/>
            <person name="Barry K.W."/>
            <person name="Choi C."/>
            <person name="Clum A."/>
            <person name="Coughlan A.Y."/>
            <person name="Deshpande S."/>
            <person name="Douglass A.P."/>
            <person name="Hanson S.J."/>
            <person name="Klenk H.-P."/>
            <person name="LaButti K.M."/>
            <person name="Lapidus A."/>
            <person name="Lindquist E.A."/>
            <person name="Lipzen A.M."/>
            <person name="Meier-Kolthoff J.P."/>
            <person name="Ohm R.A."/>
            <person name="Otillar R.P."/>
            <person name="Pangilinan J.L."/>
            <person name="Peng Y."/>
            <person name="Rokas A."/>
            <person name="Rosa C.A."/>
            <person name="Scheuner C."/>
            <person name="Sibirny A.A."/>
            <person name="Slot J.C."/>
            <person name="Stielow J.B."/>
            <person name="Sun H."/>
            <person name="Kurtzman C.P."/>
            <person name="Blackwell M."/>
            <person name="Grigoriev I.V."/>
            <person name="Jeffries T.W."/>
        </authorList>
    </citation>
    <scope>NUCLEOTIDE SEQUENCE [LARGE SCALE GENOMIC DNA]</scope>
    <source>
        <strain evidence="1 2">NRRL Y-2026</strain>
    </source>
</reference>
<dbReference type="Proteomes" id="UP000094455">
    <property type="component" value="Unassembled WGS sequence"/>
</dbReference>
<proteinExistence type="predicted"/>
<gene>
    <name evidence="1" type="ORF">PICMEDRAFT_125555</name>
</gene>
<name>A0A1E3NQD0_9ASCO</name>
<sequence>MPATKDTQTLTAKISPVFGDEFEVAATLPHKRPSLRERNRIPISLHLSKVGNNAPLGCYVYTIVDSRTGKVYQTLLNNSEEQLVDMTRKIGGLVSKKFSVPTYISMSGDWSLEDMVTTVKEVVKFVDESF</sequence>
<accession>A0A1E3NQD0</accession>
<protein>
    <submittedName>
        <fullName evidence="1">Uncharacterized protein</fullName>
    </submittedName>
</protein>
<evidence type="ECO:0000313" key="2">
    <source>
        <dbReference type="Proteomes" id="UP000094455"/>
    </source>
</evidence>
<dbReference type="GeneID" id="30176632"/>
<evidence type="ECO:0000313" key="1">
    <source>
        <dbReference type="EMBL" id="ODQ48275.1"/>
    </source>
</evidence>